<reference evidence="11" key="2">
    <citation type="submission" date="2023-01" db="EMBL/GenBank/DDBJ databases">
        <title>Draft genome sequence of Maritalea porphyrae strain NBRC 107169.</title>
        <authorList>
            <person name="Sun Q."/>
            <person name="Mori K."/>
        </authorList>
    </citation>
    <scope>NUCLEOTIDE SEQUENCE</scope>
    <source>
        <strain evidence="11">NBRC 107169</strain>
    </source>
</reference>
<protein>
    <submittedName>
        <fullName evidence="11">Acetylornithine deacetylase</fullName>
    </submittedName>
</protein>
<evidence type="ECO:0000256" key="1">
    <source>
        <dbReference type="ARBA" id="ARBA00001947"/>
    </source>
</evidence>
<evidence type="ECO:0000256" key="6">
    <source>
        <dbReference type="ARBA" id="ARBA00022723"/>
    </source>
</evidence>
<dbReference type="SUPFAM" id="SSF55031">
    <property type="entry name" value="Bacterial exopeptidase dimerisation domain"/>
    <property type="match status" value="1"/>
</dbReference>
<dbReference type="InterPro" id="IPR011650">
    <property type="entry name" value="Peptidase_M20_dimer"/>
</dbReference>
<dbReference type="CDD" id="cd03894">
    <property type="entry name" value="M20_ArgE"/>
    <property type="match status" value="1"/>
</dbReference>
<gene>
    <name evidence="11" type="ORF">GCM10007879_08920</name>
</gene>
<keyword evidence="9" id="KW-0170">Cobalt</keyword>
<keyword evidence="3" id="KW-0963">Cytoplasm</keyword>
<evidence type="ECO:0000256" key="7">
    <source>
        <dbReference type="ARBA" id="ARBA00022801"/>
    </source>
</evidence>
<sequence>MEHVKAMIARLVAHDTVSSKSNLGLIEDVRAYLADHGIESHLVPNEDGAKANLYATIGPNVAGGIILSGHTDVVPVDDQDWSTNPFEVVEKDNRLYGRGTCDMKGFCAIALALVPEMLAANLKRPIHIALSYDEELGCLGAPFMIKEMAAKLPRIDAVIVGEPTDMQVAEMHKGVYASTIHVRGLEAHSSQTHLGVSATRYAAKIINFINDLHDELLANPYPGLPLSPNHSTLNVGKVNGGIADNIVARDCIFTYDYRVLPQEDHASIVGRIDALIGELEAEMKAKHKDCSITQKVVWTPGFAAPEDDEAKSLAMRVAGKNQTIGVPYGTEAGQFQNDGGFSTIVCGPGSIDQAHKPDEFIELSQVELGTQFVRDLIIHQSK</sequence>
<keyword evidence="7" id="KW-0378">Hydrolase</keyword>
<keyword evidence="12" id="KW-1185">Reference proteome</keyword>
<dbReference type="Proteomes" id="UP001161405">
    <property type="component" value="Unassembled WGS sequence"/>
</dbReference>
<evidence type="ECO:0000256" key="8">
    <source>
        <dbReference type="ARBA" id="ARBA00022833"/>
    </source>
</evidence>
<evidence type="ECO:0000313" key="11">
    <source>
        <dbReference type="EMBL" id="GLQ16643.1"/>
    </source>
</evidence>
<accession>A0ABQ5UPV7</accession>
<dbReference type="PANTHER" id="PTHR43808:SF31">
    <property type="entry name" value="N-ACETYL-L-CITRULLINE DEACETYLASE"/>
    <property type="match status" value="1"/>
</dbReference>
<keyword evidence="8" id="KW-0862">Zinc</keyword>
<name>A0ABQ5UPV7_9HYPH</name>
<evidence type="ECO:0000256" key="5">
    <source>
        <dbReference type="ARBA" id="ARBA00022605"/>
    </source>
</evidence>
<evidence type="ECO:0000256" key="3">
    <source>
        <dbReference type="ARBA" id="ARBA00022490"/>
    </source>
</evidence>
<dbReference type="InterPro" id="IPR010169">
    <property type="entry name" value="AcOrn-deacetyl"/>
</dbReference>
<dbReference type="EMBL" id="BSNI01000002">
    <property type="protein sequence ID" value="GLQ16643.1"/>
    <property type="molecule type" value="Genomic_DNA"/>
</dbReference>
<dbReference type="Pfam" id="PF07687">
    <property type="entry name" value="M20_dimer"/>
    <property type="match status" value="1"/>
</dbReference>
<comment type="caution">
    <text evidence="11">The sequence shown here is derived from an EMBL/GenBank/DDBJ whole genome shotgun (WGS) entry which is preliminary data.</text>
</comment>
<evidence type="ECO:0000256" key="2">
    <source>
        <dbReference type="ARBA" id="ARBA00005691"/>
    </source>
</evidence>
<dbReference type="InterPro" id="IPR036264">
    <property type="entry name" value="Bact_exopeptidase_dim_dom"/>
</dbReference>
<dbReference type="NCBIfam" id="NF005710">
    <property type="entry name" value="PRK07522.1"/>
    <property type="match status" value="1"/>
</dbReference>
<dbReference type="Gene3D" id="3.30.70.360">
    <property type="match status" value="1"/>
</dbReference>
<dbReference type="PANTHER" id="PTHR43808">
    <property type="entry name" value="ACETYLORNITHINE DEACETYLASE"/>
    <property type="match status" value="1"/>
</dbReference>
<reference evidence="11" key="1">
    <citation type="journal article" date="2014" name="Int. J. Syst. Evol. Microbiol.">
        <title>Complete genome of a new Firmicutes species belonging to the dominant human colonic microbiota ('Ruminococcus bicirculans') reveals two chromosomes and a selective capacity to utilize plant glucans.</title>
        <authorList>
            <consortium name="NISC Comparative Sequencing Program"/>
            <person name="Wegmann U."/>
            <person name="Louis P."/>
            <person name="Goesmann A."/>
            <person name="Henrissat B."/>
            <person name="Duncan S.H."/>
            <person name="Flint H.J."/>
        </authorList>
    </citation>
    <scope>NUCLEOTIDE SEQUENCE</scope>
    <source>
        <strain evidence="11">NBRC 107169</strain>
    </source>
</reference>
<evidence type="ECO:0000313" key="12">
    <source>
        <dbReference type="Proteomes" id="UP001161405"/>
    </source>
</evidence>
<feature type="domain" description="Peptidase M20 dimerisation" evidence="10">
    <location>
        <begin position="172"/>
        <end position="281"/>
    </location>
</feature>
<dbReference type="Pfam" id="PF01546">
    <property type="entry name" value="Peptidase_M20"/>
    <property type="match status" value="1"/>
</dbReference>
<dbReference type="RefSeq" id="WP_284362317.1">
    <property type="nucleotide sequence ID" value="NZ_BSNI01000002.1"/>
</dbReference>
<dbReference type="PROSITE" id="PS00759">
    <property type="entry name" value="ARGE_DAPE_CPG2_2"/>
    <property type="match status" value="1"/>
</dbReference>
<comment type="cofactor">
    <cofactor evidence="1">
        <name>Zn(2+)</name>
        <dbReference type="ChEBI" id="CHEBI:29105"/>
    </cofactor>
</comment>
<dbReference type="InterPro" id="IPR001261">
    <property type="entry name" value="ArgE/DapE_CS"/>
</dbReference>
<evidence type="ECO:0000256" key="4">
    <source>
        <dbReference type="ARBA" id="ARBA00022571"/>
    </source>
</evidence>
<dbReference type="Gene3D" id="3.40.630.10">
    <property type="entry name" value="Zn peptidases"/>
    <property type="match status" value="1"/>
</dbReference>
<proteinExistence type="inferred from homology"/>
<keyword evidence="5" id="KW-0028">Amino-acid biosynthesis</keyword>
<dbReference type="SUPFAM" id="SSF53187">
    <property type="entry name" value="Zn-dependent exopeptidases"/>
    <property type="match status" value="1"/>
</dbReference>
<keyword evidence="4" id="KW-0055">Arginine biosynthesis</keyword>
<dbReference type="InterPro" id="IPR050072">
    <property type="entry name" value="Peptidase_M20A"/>
</dbReference>
<evidence type="ECO:0000259" key="10">
    <source>
        <dbReference type="Pfam" id="PF07687"/>
    </source>
</evidence>
<evidence type="ECO:0000256" key="9">
    <source>
        <dbReference type="ARBA" id="ARBA00023285"/>
    </source>
</evidence>
<dbReference type="InterPro" id="IPR002933">
    <property type="entry name" value="Peptidase_M20"/>
</dbReference>
<dbReference type="NCBIfam" id="TIGR01892">
    <property type="entry name" value="AcOrn-deacetyl"/>
    <property type="match status" value="1"/>
</dbReference>
<comment type="similarity">
    <text evidence="2">Belongs to the peptidase M20A family. ArgE subfamily.</text>
</comment>
<organism evidence="11 12">
    <name type="scientific">Maritalea porphyrae</name>
    <dbReference type="NCBI Taxonomy" id="880732"/>
    <lineage>
        <taxon>Bacteria</taxon>
        <taxon>Pseudomonadati</taxon>
        <taxon>Pseudomonadota</taxon>
        <taxon>Alphaproteobacteria</taxon>
        <taxon>Hyphomicrobiales</taxon>
        <taxon>Devosiaceae</taxon>
        <taxon>Maritalea</taxon>
    </lineage>
</organism>
<keyword evidence="6" id="KW-0479">Metal-binding</keyword>